<dbReference type="InterPro" id="IPR014001">
    <property type="entry name" value="Helicase_ATP-bd"/>
</dbReference>
<dbReference type="Pfam" id="PF00271">
    <property type="entry name" value="Helicase_C"/>
    <property type="match status" value="1"/>
</dbReference>
<dbReference type="InterPro" id="IPR050699">
    <property type="entry name" value="RNA-DNA_Helicase"/>
</dbReference>
<dbReference type="InterPro" id="IPR001650">
    <property type="entry name" value="Helicase_C-like"/>
</dbReference>
<keyword evidence="2" id="KW-0378">Hydrolase</keyword>
<dbReference type="PANTHER" id="PTHR12131:SF1">
    <property type="entry name" value="ATP-DEPENDENT RNA HELICASE SUPV3L1, MITOCHONDRIAL-RELATED"/>
    <property type="match status" value="1"/>
</dbReference>
<keyword evidence="1" id="KW-0547">Nucleotide-binding</keyword>
<dbReference type="Gene3D" id="1.10.3380.30">
    <property type="match status" value="1"/>
</dbReference>
<evidence type="ECO:0000313" key="8">
    <source>
        <dbReference type="EMBL" id="MFC4337524.1"/>
    </source>
</evidence>
<feature type="domain" description="Helicase C-terminal" evidence="7">
    <location>
        <begin position="285"/>
        <end position="464"/>
    </location>
</feature>
<dbReference type="SMART" id="SM01142">
    <property type="entry name" value="DSHCT"/>
    <property type="match status" value="1"/>
</dbReference>
<evidence type="ECO:0000259" key="7">
    <source>
        <dbReference type="PROSITE" id="PS51194"/>
    </source>
</evidence>
<keyword evidence="4" id="KW-0067">ATP-binding</keyword>
<dbReference type="RefSeq" id="WP_380624597.1">
    <property type="nucleotide sequence ID" value="NZ_JBHSDK010000034.1"/>
</dbReference>
<dbReference type="Pfam" id="PF08148">
    <property type="entry name" value="DSHCT"/>
    <property type="match status" value="1"/>
</dbReference>
<dbReference type="PROSITE" id="PS51194">
    <property type="entry name" value="HELICASE_CTER"/>
    <property type="match status" value="1"/>
</dbReference>
<dbReference type="SMART" id="SM00490">
    <property type="entry name" value="HELICc"/>
    <property type="match status" value="1"/>
</dbReference>
<evidence type="ECO:0000256" key="4">
    <source>
        <dbReference type="ARBA" id="ARBA00022840"/>
    </source>
</evidence>
<dbReference type="SMART" id="SM00487">
    <property type="entry name" value="DEXDc"/>
    <property type="match status" value="1"/>
</dbReference>
<keyword evidence="9" id="KW-1185">Reference proteome</keyword>
<evidence type="ECO:0000256" key="1">
    <source>
        <dbReference type="ARBA" id="ARBA00022741"/>
    </source>
</evidence>
<evidence type="ECO:0000256" key="5">
    <source>
        <dbReference type="SAM" id="MobiDB-lite"/>
    </source>
</evidence>
<evidence type="ECO:0000313" key="9">
    <source>
        <dbReference type="Proteomes" id="UP001595823"/>
    </source>
</evidence>
<name>A0ABV8U330_9ACTN</name>
<dbReference type="Gene3D" id="3.40.50.300">
    <property type="entry name" value="P-loop containing nucleotide triphosphate hydrolases"/>
    <property type="match status" value="2"/>
</dbReference>
<dbReference type="PANTHER" id="PTHR12131">
    <property type="entry name" value="ATP-DEPENDENT RNA AND DNA HELICASE"/>
    <property type="match status" value="1"/>
</dbReference>
<dbReference type="InterPro" id="IPR027417">
    <property type="entry name" value="P-loop_NTPase"/>
</dbReference>
<keyword evidence="3 8" id="KW-0347">Helicase</keyword>
<feature type="domain" description="Helicase ATP-binding" evidence="6">
    <location>
        <begin position="43"/>
        <end position="201"/>
    </location>
</feature>
<evidence type="ECO:0000259" key="6">
    <source>
        <dbReference type="PROSITE" id="PS51192"/>
    </source>
</evidence>
<accession>A0ABV8U330</accession>
<reference evidence="9" key="1">
    <citation type="journal article" date="2019" name="Int. J. Syst. Evol. Microbiol.">
        <title>The Global Catalogue of Microorganisms (GCM) 10K type strain sequencing project: providing services to taxonomists for standard genome sequencing and annotation.</title>
        <authorList>
            <consortium name="The Broad Institute Genomics Platform"/>
            <consortium name="The Broad Institute Genome Sequencing Center for Infectious Disease"/>
            <person name="Wu L."/>
            <person name="Ma J."/>
        </authorList>
    </citation>
    <scope>NUCLEOTIDE SEQUENCE [LARGE SCALE GENOMIC DNA]</scope>
    <source>
        <strain evidence="9">IBRC-M 10908</strain>
    </source>
</reference>
<protein>
    <submittedName>
        <fullName evidence="8">DEAD/DEAH box helicase</fullName>
    </submittedName>
</protein>
<dbReference type="InterPro" id="IPR058621">
    <property type="entry name" value="SH3_HelY"/>
</dbReference>
<sequence length="903" mass="100545">MSSDELSPAERYAKHTDGRRHPRLAAFAEAAPFPLDDFQLDACRTLEEGHGVLVCAPTGAGKTIVGEFSVDLALEQGRKCFYTTPIKALSNQKFNDLAAVHGSENVGLLTGDTVINGEAPVVVMTTEVLRNMIYAGSPTLNNLGYVVMDEVHYLADRFRGAVWEEIIIELPPAVTVVSLSATVSNAEEFGAWLDSVRPTTKTIVSETRPVPLWQHMMVGNTLLDLFDAEDSKNLNPALTKKIAQQKEREQRYHRRRRHVDRGRVVERLDRAALLPAIYFIFSRAGCDAAVDECVRSGISLTTPQESDAIREFAEGATSHIDPADLHAVGFNRWIDGLAAGFAAHHAGLLPVFKEVVEQLFERGLVKVVFATETLALGINMPARTVVLERLVKYDGTDHVMLTPGQYTQLTGRAGRRGIDIEGHAVTLWSPDFSPKIVAGLATKRTYPLDSSFAPSYNMAVNLISTAGLRRADEVLASSFAQYQSDQHAVHIAEQARALARKSELASQEASCDRGDYLAYYGLTKELSRLEKSNQKRRKGQLRDAMKADMSDLKRGDIVWLGAGRRSGWAVYLEHTRPRKNRGAEAIFLTTDSRAGAVPMKRLTDVLVDGKLKMKRNFRRHDADQRRDLASALREATRDRPRPTRRGGRANDPKIDSLREEIRSHPCHSCPESGRHAAHAARWWKLHSEQQTMRKKARKRENSLARQFSDVRGVLVGLDYLEPAEDGEVTVTDRGRLLRNLFNEADLLVAQCLHDGVWEGLDPSSLAALASTVMYEARFEEEDYYIATPGSINEALAATMRRYEAINRLERARHMELTARPQKGIAWPIYRWARGEDLADALRSFEGPKAMPGGDFVRWTRRTLDLLHQVGDAARTIDRPGAQDLAKCAFDAADAMKRGVVADM</sequence>
<dbReference type="EMBL" id="JBHSDK010000034">
    <property type="protein sequence ID" value="MFC4337524.1"/>
    <property type="molecule type" value="Genomic_DNA"/>
</dbReference>
<evidence type="ECO:0000256" key="2">
    <source>
        <dbReference type="ARBA" id="ARBA00022801"/>
    </source>
</evidence>
<dbReference type="Pfam" id="PF00270">
    <property type="entry name" value="DEAD"/>
    <property type="match status" value="1"/>
</dbReference>
<evidence type="ECO:0000256" key="3">
    <source>
        <dbReference type="ARBA" id="ARBA00022806"/>
    </source>
</evidence>
<comment type="caution">
    <text evidence="8">The sequence shown here is derived from an EMBL/GenBank/DDBJ whole genome shotgun (WGS) entry which is preliminary data.</text>
</comment>
<feature type="compositionally biased region" description="Basic and acidic residues" evidence="5">
    <location>
        <begin position="619"/>
        <end position="641"/>
    </location>
</feature>
<feature type="region of interest" description="Disordered" evidence="5">
    <location>
        <begin position="618"/>
        <end position="656"/>
    </location>
</feature>
<proteinExistence type="predicted"/>
<organism evidence="8 9">
    <name type="scientific">Salininema proteolyticum</name>
    <dbReference type="NCBI Taxonomy" id="1607685"/>
    <lineage>
        <taxon>Bacteria</taxon>
        <taxon>Bacillati</taxon>
        <taxon>Actinomycetota</taxon>
        <taxon>Actinomycetes</taxon>
        <taxon>Glycomycetales</taxon>
        <taxon>Glycomycetaceae</taxon>
        <taxon>Salininema</taxon>
    </lineage>
</organism>
<dbReference type="InterPro" id="IPR012961">
    <property type="entry name" value="Ski2/MTR4_C"/>
</dbReference>
<dbReference type="PROSITE" id="PS51192">
    <property type="entry name" value="HELICASE_ATP_BIND_1"/>
    <property type="match status" value="1"/>
</dbReference>
<dbReference type="Proteomes" id="UP001595823">
    <property type="component" value="Unassembled WGS sequence"/>
</dbReference>
<dbReference type="Pfam" id="PF26090">
    <property type="entry name" value="SH3_HelY"/>
    <property type="match status" value="1"/>
</dbReference>
<gene>
    <name evidence="8" type="ORF">ACFPET_20210</name>
</gene>
<dbReference type="InterPro" id="IPR011545">
    <property type="entry name" value="DEAD/DEAH_box_helicase_dom"/>
</dbReference>
<dbReference type="SUPFAM" id="SSF52540">
    <property type="entry name" value="P-loop containing nucleoside triphosphate hydrolases"/>
    <property type="match status" value="1"/>
</dbReference>
<dbReference type="GO" id="GO:0004386">
    <property type="term" value="F:helicase activity"/>
    <property type="evidence" value="ECO:0007669"/>
    <property type="project" value="UniProtKB-KW"/>
</dbReference>